<dbReference type="AlphaFoldDB" id="S7XH05"/>
<keyword evidence="6 9" id="KW-0862">Zinc</keyword>
<evidence type="ECO:0000256" key="3">
    <source>
        <dbReference type="ARBA" id="ARBA00022670"/>
    </source>
</evidence>
<evidence type="ECO:0000259" key="12">
    <source>
        <dbReference type="Pfam" id="PF17900"/>
    </source>
</evidence>
<dbReference type="GO" id="GO:0006508">
    <property type="term" value="P:proteolysis"/>
    <property type="evidence" value="ECO:0007669"/>
    <property type="project" value="UniProtKB-KW"/>
</dbReference>
<keyword evidence="14" id="KW-1185">Reference proteome</keyword>
<dbReference type="GO" id="GO:0005737">
    <property type="term" value="C:cytoplasm"/>
    <property type="evidence" value="ECO:0007669"/>
    <property type="project" value="TreeGrafter"/>
</dbReference>
<dbReference type="SUPFAM" id="SSF55486">
    <property type="entry name" value="Metalloproteases ('zincins'), catalytic domain"/>
    <property type="match status" value="1"/>
</dbReference>
<proteinExistence type="inferred from homology"/>
<evidence type="ECO:0000313" key="13">
    <source>
        <dbReference type="EMBL" id="EPR78339.1"/>
    </source>
</evidence>
<evidence type="ECO:0000313" key="14">
    <source>
        <dbReference type="Proteomes" id="UP000014978"/>
    </source>
</evidence>
<feature type="site" description="Transition state stabilizer" evidence="10">
    <location>
        <position position="407"/>
    </location>
</feature>
<dbReference type="GO" id="GO:0016020">
    <property type="term" value="C:membrane"/>
    <property type="evidence" value="ECO:0007669"/>
    <property type="project" value="TreeGrafter"/>
</dbReference>
<evidence type="ECO:0000256" key="8">
    <source>
        <dbReference type="PIRSR" id="PIRSR634016-1"/>
    </source>
</evidence>
<evidence type="ECO:0000256" key="5">
    <source>
        <dbReference type="ARBA" id="ARBA00022801"/>
    </source>
</evidence>
<dbReference type="VEuPathDB" id="MicrosporidiaDB:SLOPH_2665"/>
<dbReference type="SUPFAM" id="SSF63737">
    <property type="entry name" value="Leukotriene A4 hydrolase N-terminal domain"/>
    <property type="match status" value="1"/>
</dbReference>
<dbReference type="HOGENOM" id="CLU_003705_4_5_1"/>
<feature type="active site" description="Proton acceptor" evidence="8">
    <location>
        <position position="319"/>
    </location>
</feature>
<evidence type="ECO:0000256" key="4">
    <source>
        <dbReference type="ARBA" id="ARBA00022723"/>
    </source>
</evidence>
<evidence type="ECO:0000259" key="11">
    <source>
        <dbReference type="Pfam" id="PF01433"/>
    </source>
</evidence>
<dbReference type="InterPro" id="IPR001930">
    <property type="entry name" value="Peptidase_M1"/>
</dbReference>
<dbReference type="InterPro" id="IPR042097">
    <property type="entry name" value="Aminopeptidase_N-like_N_sf"/>
</dbReference>
<keyword evidence="4 9" id="KW-0479">Metal-binding</keyword>
<comment type="caution">
    <text evidence="13">The sequence shown here is derived from an EMBL/GenBank/DDBJ whole genome shotgun (WGS) entry which is preliminary data.</text>
</comment>
<keyword evidence="7" id="KW-0482">Metalloprotease</keyword>
<evidence type="ECO:0000256" key="9">
    <source>
        <dbReference type="PIRSR" id="PIRSR634016-3"/>
    </source>
</evidence>
<dbReference type="OrthoDB" id="10031169at2759"/>
<keyword evidence="2 13" id="KW-0031">Aminopeptidase</keyword>
<evidence type="ECO:0000256" key="2">
    <source>
        <dbReference type="ARBA" id="ARBA00022438"/>
    </source>
</evidence>
<dbReference type="FunCoup" id="S7XH05">
    <property type="interactions" value="165"/>
</dbReference>
<dbReference type="Proteomes" id="UP000014978">
    <property type="component" value="Unassembled WGS sequence"/>
</dbReference>
<dbReference type="CDD" id="cd09601">
    <property type="entry name" value="M1_APN-Q_like"/>
    <property type="match status" value="1"/>
</dbReference>
<feature type="domain" description="Peptidase M1 membrane alanine aminopeptidase" evidence="11">
    <location>
        <begin position="246"/>
        <end position="465"/>
    </location>
</feature>
<feature type="binding site" evidence="9">
    <location>
        <position position="341"/>
    </location>
    <ligand>
        <name>Zn(2+)</name>
        <dbReference type="ChEBI" id="CHEBI:29105"/>
        <note>catalytic</note>
    </ligand>
</feature>
<evidence type="ECO:0000256" key="7">
    <source>
        <dbReference type="ARBA" id="ARBA00023049"/>
    </source>
</evidence>
<dbReference type="Gene3D" id="1.10.390.10">
    <property type="entry name" value="Neutral Protease Domain 2"/>
    <property type="match status" value="1"/>
</dbReference>
<comment type="cofactor">
    <cofactor evidence="9">
        <name>Zn(2+)</name>
        <dbReference type="ChEBI" id="CHEBI:29105"/>
    </cofactor>
    <text evidence="9">Binds 1 zinc ion per subunit.</text>
</comment>
<accession>S7XH05</accession>
<dbReference type="GO" id="GO:0042277">
    <property type="term" value="F:peptide binding"/>
    <property type="evidence" value="ECO:0007669"/>
    <property type="project" value="TreeGrafter"/>
</dbReference>
<dbReference type="PANTHER" id="PTHR11533">
    <property type="entry name" value="PROTEASE M1 ZINC METALLOPROTEASE"/>
    <property type="match status" value="1"/>
</dbReference>
<dbReference type="InterPro" id="IPR045357">
    <property type="entry name" value="Aminopeptidase_N-like_N"/>
</dbReference>
<dbReference type="InterPro" id="IPR027268">
    <property type="entry name" value="Peptidase_M4/M1_CTD_sf"/>
</dbReference>
<feature type="domain" description="Aminopeptidase N-like N-terminal" evidence="12">
    <location>
        <begin position="25"/>
        <end position="212"/>
    </location>
</feature>
<dbReference type="EMBL" id="ATCN01000853">
    <property type="protein sequence ID" value="EPR78339.1"/>
    <property type="molecule type" value="Genomic_DNA"/>
</dbReference>
<keyword evidence="5" id="KW-0378">Hydrolase</keyword>
<dbReference type="Pfam" id="PF01433">
    <property type="entry name" value="Peptidase_M1"/>
    <property type="match status" value="1"/>
</dbReference>
<dbReference type="GO" id="GO:0008270">
    <property type="term" value="F:zinc ion binding"/>
    <property type="evidence" value="ECO:0007669"/>
    <property type="project" value="InterPro"/>
</dbReference>
<sequence>MFISFLIPILTSNDYWMKVYPVNYFINLVMQNDDYTGVNVIKVQVTEKTNKFAINSKGLKIGEIIMLENKDGVEESMKEKGKSFNSESNFVRNYKEGPDEIKIYTKELKIQDYLLFIKYQGTVKDNLCGFYRGDYKVKQEQKVLYSTHFQSAHARSAIPCFDHPLLKAVFKIKITADKKFSIISNTEAVKEEINENNKTVEFADTPKMSTYLLAFVIGEIEFLEDKLNDITLRTYTVEGLKDLAEFSLKVTKKSLEIYEDYFGIKYPLKKLSNIAIPEFMMGAMENWGLIIYRNDVLLYDKNTSTVFTLKRVSEVICHEVAHQWFGNLVTMKWWNDLWLNEGFANWAAMKCISKFPKDIIDWDVETTLLNDEVYSGMELDSLNNTHPIEVDVKTPEEVDQIFDGISYSKSFALIRMVENYIGEVNFQQRLQNYLKKFQYSNADSNDLWNALSDSKHDVYSLMNDWTKKEGFPLLRITEEENEIKITQERFFKGIEKDTKGEKWFIPLKIKFGDEEILVEMKEKEIKIKKQNKDFKINNEGVGFYSTLYENKTLEVENLSV</sequence>
<dbReference type="OMA" id="DRVNEQH"/>
<feature type="binding site" evidence="9">
    <location>
        <position position="322"/>
    </location>
    <ligand>
        <name>Zn(2+)</name>
        <dbReference type="ChEBI" id="CHEBI:29105"/>
        <note>catalytic</note>
    </ligand>
</feature>
<dbReference type="GO" id="GO:0005615">
    <property type="term" value="C:extracellular space"/>
    <property type="evidence" value="ECO:0007669"/>
    <property type="project" value="TreeGrafter"/>
</dbReference>
<dbReference type="GO" id="GO:0070006">
    <property type="term" value="F:metalloaminopeptidase activity"/>
    <property type="evidence" value="ECO:0007669"/>
    <property type="project" value="TreeGrafter"/>
</dbReference>
<dbReference type="PANTHER" id="PTHR11533:SF299">
    <property type="entry name" value="AMINOPEPTIDASE"/>
    <property type="match status" value="1"/>
</dbReference>
<dbReference type="GO" id="GO:0043171">
    <property type="term" value="P:peptide catabolic process"/>
    <property type="evidence" value="ECO:0007669"/>
    <property type="project" value="TreeGrafter"/>
</dbReference>
<dbReference type="Pfam" id="PF17900">
    <property type="entry name" value="Peptidase_M1_N"/>
    <property type="match status" value="1"/>
</dbReference>
<dbReference type="STRING" id="1358809.S7XH05"/>
<dbReference type="FunFam" id="1.10.390.10:FF:000006">
    <property type="entry name" value="Puromycin-sensitive aminopeptidase"/>
    <property type="match status" value="1"/>
</dbReference>
<evidence type="ECO:0000256" key="10">
    <source>
        <dbReference type="PIRSR" id="PIRSR634016-4"/>
    </source>
</evidence>
<evidence type="ECO:0000256" key="1">
    <source>
        <dbReference type="ARBA" id="ARBA00010136"/>
    </source>
</evidence>
<dbReference type="InterPro" id="IPR014782">
    <property type="entry name" value="Peptidase_M1_dom"/>
</dbReference>
<dbReference type="InParanoid" id="S7XH05"/>
<organism evidence="13 14">
    <name type="scientific">Spraguea lophii (strain 42_110)</name>
    <name type="common">Microsporidian parasite</name>
    <dbReference type="NCBI Taxonomy" id="1358809"/>
    <lineage>
        <taxon>Eukaryota</taxon>
        <taxon>Fungi</taxon>
        <taxon>Fungi incertae sedis</taxon>
        <taxon>Microsporidia</taxon>
        <taxon>Spragueidae</taxon>
        <taxon>Spraguea</taxon>
    </lineage>
</organism>
<dbReference type="InterPro" id="IPR034016">
    <property type="entry name" value="M1_APN-typ"/>
</dbReference>
<feature type="binding site" evidence="9">
    <location>
        <position position="318"/>
    </location>
    <ligand>
        <name>Zn(2+)</name>
        <dbReference type="ChEBI" id="CHEBI:29105"/>
        <note>catalytic</note>
    </ligand>
</feature>
<dbReference type="Gene3D" id="2.60.40.1910">
    <property type="match status" value="1"/>
</dbReference>
<dbReference type="Gene3D" id="2.60.40.1730">
    <property type="entry name" value="tricorn interacting facor f3 domain"/>
    <property type="match status" value="1"/>
</dbReference>
<evidence type="ECO:0000256" key="6">
    <source>
        <dbReference type="ARBA" id="ARBA00022833"/>
    </source>
</evidence>
<name>S7XH05_SPRLO</name>
<reference evidence="14" key="1">
    <citation type="journal article" date="2013" name="PLoS Genet.">
        <title>The genome of Spraguea lophii and the basis of host-microsporidian interactions.</title>
        <authorList>
            <person name="Campbell S.E."/>
            <person name="Williams T.A."/>
            <person name="Yousuf A."/>
            <person name="Soanes D.M."/>
            <person name="Paszkiewicz K.H."/>
            <person name="Williams B.A.P."/>
        </authorList>
    </citation>
    <scope>NUCLEOTIDE SEQUENCE [LARGE SCALE GENOMIC DNA]</scope>
    <source>
        <strain evidence="14">42_110</strain>
    </source>
</reference>
<feature type="non-terminal residue" evidence="13">
    <location>
        <position position="560"/>
    </location>
</feature>
<gene>
    <name evidence="13" type="ORF">SLOPH_2665</name>
</gene>
<comment type="similarity">
    <text evidence="1">Belongs to the peptidase M1 family.</text>
</comment>
<protein>
    <submittedName>
        <fullName evidence="13">Arginine/alanine aminopeptidase</fullName>
    </submittedName>
</protein>
<dbReference type="InterPro" id="IPR050344">
    <property type="entry name" value="Peptidase_M1_aminopeptidases"/>
</dbReference>
<dbReference type="PRINTS" id="PR00756">
    <property type="entry name" value="ALADIPTASE"/>
</dbReference>
<keyword evidence="3" id="KW-0645">Protease</keyword>